<name>A0ABZ0PPU0_9PROT</name>
<keyword evidence="2" id="KW-1185">Reference proteome</keyword>
<gene>
    <name evidence="1" type="ORF">R9Z33_24710</name>
</gene>
<dbReference type="Pfam" id="PF12599">
    <property type="entry name" value="DUF3768"/>
    <property type="match status" value="1"/>
</dbReference>
<dbReference type="RefSeq" id="WP_318651715.1">
    <property type="nucleotide sequence ID" value="NZ_CP137853.1"/>
</dbReference>
<accession>A0ABZ0PPU0</accession>
<dbReference type="Proteomes" id="UP001305521">
    <property type="component" value="Plasmid p17"/>
</dbReference>
<evidence type="ECO:0000313" key="1">
    <source>
        <dbReference type="EMBL" id="WPB87763.1"/>
    </source>
</evidence>
<evidence type="ECO:0000313" key="2">
    <source>
        <dbReference type="Proteomes" id="UP001305521"/>
    </source>
</evidence>
<sequence>MTDIIIPPNTARIRELNDAFRSTFIGGRVFITEGIRARGQAFESACVEAVQTFSDFTEDNDPYHEHNFGRVVIEGTNVFWKIDYYARDLAHGSENPADGFHTTRVMTIMLASEY</sequence>
<protein>
    <submittedName>
        <fullName evidence="1">DUF3768 domain-containing protein</fullName>
    </submittedName>
</protein>
<dbReference type="EMBL" id="CP137853">
    <property type="protein sequence ID" value="WPB87763.1"/>
    <property type="molecule type" value="Genomic_DNA"/>
</dbReference>
<geneLocation type="plasmid" evidence="1 2">
    <name>p17</name>
</geneLocation>
<dbReference type="InterPro" id="IPR022243">
    <property type="entry name" value="DUF3768"/>
</dbReference>
<proteinExistence type="predicted"/>
<keyword evidence="1" id="KW-0614">Plasmid</keyword>
<reference evidence="1 2" key="1">
    <citation type="submission" date="2023-11" db="EMBL/GenBank/DDBJ databases">
        <title>Arctic aerobic anoxygenic photoheterotroph Sediminicoccus rosea KRV36 adapts its photosynthesis to long days of polar summer.</title>
        <authorList>
            <person name="Tomasch J."/>
            <person name="Kopejtka K."/>
            <person name="Bily T."/>
            <person name="Gardiner A.T."/>
            <person name="Gardian Z."/>
            <person name="Shivaramu S."/>
            <person name="Koblizek M."/>
            <person name="Engelhardt F."/>
            <person name="Kaftan D."/>
        </authorList>
    </citation>
    <scope>NUCLEOTIDE SEQUENCE [LARGE SCALE GENOMIC DNA]</scope>
    <source>
        <strain evidence="1 2">R-30</strain>
        <plasmid evidence="1 2">p17</plasmid>
    </source>
</reference>
<organism evidence="1 2">
    <name type="scientific">Sediminicoccus rosea</name>
    <dbReference type="NCBI Taxonomy" id="1225128"/>
    <lineage>
        <taxon>Bacteria</taxon>
        <taxon>Pseudomonadati</taxon>
        <taxon>Pseudomonadota</taxon>
        <taxon>Alphaproteobacteria</taxon>
        <taxon>Acetobacterales</taxon>
        <taxon>Roseomonadaceae</taxon>
        <taxon>Sediminicoccus</taxon>
    </lineage>
</organism>